<keyword evidence="3" id="KW-1185">Reference proteome</keyword>
<proteinExistence type="predicted"/>
<protein>
    <submittedName>
        <fullName evidence="2">Uncharacterized protein</fullName>
    </submittedName>
</protein>
<organism evidence="2 3">
    <name type="scientific">Laticauda laticaudata</name>
    <name type="common">Blue-ringed sea krait</name>
    <name type="synonym">Blue-lipped sea krait</name>
    <dbReference type="NCBI Taxonomy" id="8630"/>
    <lineage>
        <taxon>Eukaryota</taxon>
        <taxon>Metazoa</taxon>
        <taxon>Chordata</taxon>
        <taxon>Craniata</taxon>
        <taxon>Vertebrata</taxon>
        <taxon>Euteleostomi</taxon>
        <taxon>Lepidosauria</taxon>
        <taxon>Squamata</taxon>
        <taxon>Bifurcata</taxon>
        <taxon>Unidentata</taxon>
        <taxon>Episquamata</taxon>
        <taxon>Toxicofera</taxon>
        <taxon>Serpentes</taxon>
        <taxon>Colubroidea</taxon>
        <taxon>Elapidae</taxon>
        <taxon>Laticaudinae</taxon>
        <taxon>Laticauda</taxon>
    </lineage>
</organism>
<evidence type="ECO:0000313" key="2">
    <source>
        <dbReference type="Ensembl" id="ENSLLTP00000025076.1"/>
    </source>
</evidence>
<evidence type="ECO:0000313" key="3">
    <source>
        <dbReference type="Proteomes" id="UP000694406"/>
    </source>
</evidence>
<dbReference type="AlphaFoldDB" id="A0A8C5SXK2"/>
<accession>A0A8C5SXK2</accession>
<reference evidence="2" key="1">
    <citation type="submission" date="2025-08" db="UniProtKB">
        <authorList>
            <consortium name="Ensembl"/>
        </authorList>
    </citation>
    <scope>IDENTIFICATION</scope>
</reference>
<name>A0A8C5SXK2_LATLA</name>
<sequence length="57" mass="6758">LCHGPPKMDRSWQRALTKHDPLEKKMATHSRIFAMKSPWTVPKDIYLNHSEHTFVEE</sequence>
<reference evidence="2" key="2">
    <citation type="submission" date="2025-09" db="UniProtKB">
        <authorList>
            <consortium name="Ensembl"/>
        </authorList>
    </citation>
    <scope>IDENTIFICATION</scope>
</reference>
<feature type="region of interest" description="Disordered" evidence="1">
    <location>
        <begin position="1"/>
        <end position="23"/>
    </location>
</feature>
<dbReference type="Proteomes" id="UP000694406">
    <property type="component" value="Unplaced"/>
</dbReference>
<dbReference type="Ensembl" id="ENSLLTT00000025982.1">
    <property type="protein sequence ID" value="ENSLLTP00000025076.1"/>
    <property type="gene ID" value="ENSLLTG00000018357.1"/>
</dbReference>
<evidence type="ECO:0000256" key="1">
    <source>
        <dbReference type="SAM" id="MobiDB-lite"/>
    </source>
</evidence>